<dbReference type="EMBL" id="CH476642">
    <property type="protein sequence ID" value="EDN97853.1"/>
    <property type="molecule type" value="Genomic_DNA"/>
</dbReference>
<dbReference type="Proteomes" id="UP000001312">
    <property type="component" value="Unassembled WGS sequence"/>
</dbReference>
<evidence type="ECO:0000313" key="1">
    <source>
        <dbReference type="EMBL" id="EDN97853.1"/>
    </source>
</evidence>
<accession>A7F532</accession>
<proteinExistence type="predicted"/>
<name>A7F532_SCLS1</name>
<sequence>MFPKPASVKRELKRVDFVFSCSGTLDLEYETTLSSYCRLTTHEGDTSIEF</sequence>
<keyword evidence="2" id="KW-1185">Reference proteome</keyword>
<gene>
    <name evidence="1" type="ORF">SS1G_12707</name>
</gene>
<evidence type="ECO:0000313" key="2">
    <source>
        <dbReference type="Proteomes" id="UP000001312"/>
    </source>
</evidence>
<dbReference type="RefSeq" id="XP_001586132.1">
    <property type="nucleotide sequence ID" value="XM_001586082.1"/>
</dbReference>
<dbReference type="GeneID" id="5482363"/>
<organism evidence="1 2">
    <name type="scientific">Sclerotinia sclerotiorum (strain ATCC 18683 / 1980 / Ss-1)</name>
    <name type="common">White mold</name>
    <name type="synonym">Whetzelinia sclerotiorum</name>
    <dbReference type="NCBI Taxonomy" id="665079"/>
    <lineage>
        <taxon>Eukaryota</taxon>
        <taxon>Fungi</taxon>
        <taxon>Dikarya</taxon>
        <taxon>Ascomycota</taxon>
        <taxon>Pezizomycotina</taxon>
        <taxon>Leotiomycetes</taxon>
        <taxon>Helotiales</taxon>
        <taxon>Sclerotiniaceae</taxon>
        <taxon>Sclerotinia</taxon>
    </lineage>
</organism>
<reference evidence="2" key="1">
    <citation type="journal article" date="2011" name="PLoS Genet.">
        <title>Genomic analysis of the necrotrophic fungal pathogens Sclerotinia sclerotiorum and Botrytis cinerea.</title>
        <authorList>
            <person name="Amselem J."/>
            <person name="Cuomo C.A."/>
            <person name="van Kan J.A."/>
            <person name="Viaud M."/>
            <person name="Benito E.P."/>
            <person name="Couloux A."/>
            <person name="Coutinho P.M."/>
            <person name="de Vries R.P."/>
            <person name="Dyer P.S."/>
            <person name="Fillinger S."/>
            <person name="Fournier E."/>
            <person name="Gout L."/>
            <person name="Hahn M."/>
            <person name="Kohn L."/>
            <person name="Lapalu N."/>
            <person name="Plummer K.M."/>
            <person name="Pradier J.M."/>
            <person name="Quevillon E."/>
            <person name="Sharon A."/>
            <person name="Simon A."/>
            <person name="ten Have A."/>
            <person name="Tudzynski B."/>
            <person name="Tudzynski P."/>
            <person name="Wincker P."/>
            <person name="Andrew M."/>
            <person name="Anthouard V."/>
            <person name="Beever R.E."/>
            <person name="Beffa R."/>
            <person name="Benoit I."/>
            <person name="Bouzid O."/>
            <person name="Brault B."/>
            <person name="Chen Z."/>
            <person name="Choquer M."/>
            <person name="Collemare J."/>
            <person name="Cotton P."/>
            <person name="Danchin E.G."/>
            <person name="Da Silva C."/>
            <person name="Gautier A."/>
            <person name="Giraud C."/>
            <person name="Giraud T."/>
            <person name="Gonzalez C."/>
            <person name="Grossetete S."/>
            <person name="Guldener U."/>
            <person name="Henrissat B."/>
            <person name="Howlett B.J."/>
            <person name="Kodira C."/>
            <person name="Kretschmer M."/>
            <person name="Lappartient A."/>
            <person name="Leroch M."/>
            <person name="Levis C."/>
            <person name="Mauceli E."/>
            <person name="Neuveglise C."/>
            <person name="Oeser B."/>
            <person name="Pearson M."/>
            <person name="Poulain J."/>
            <person name="Poussereau N."/>
            <person name="Quesneville H."/>
            <person name="Rascle C."/>
            <person name="Schumacher J."/>
            <person name="Segurens B."/>
            <person name="Sexton A."/>
            <person name="Silva E."/>
            <person name="Sirven C."/>
            <person name="Soanes D.M."/>
            <person name="Talbot N.J."/>
            <person name="Templeton M."/>
            <person name="Yandava C."/>
            <person name="Yarden O."/>
            <person name="Zeng Q."/>
            <person name="Rollins J.A."/>
            <person name="Lebrun M.H."/>
            <person name="Dickman M."/>
        </authorList>
    </citation>
    <scope>NUCLEOTIDE SEQUENCE [LARGE SCALE GENOMIC DNA]</scope>
    <source>
        <strain evidence="2">ATCC 18683 / 1980 / Ss-1</strain>
    </source>
</reference>
<dbReference type="AlphaFoldDB" id="A7F532"/>
<dbReference type="KEGG" id="ssl:SS1G_12707"/>
<dbReference type="InParanoid" id="A7F532"/>
<protein>
    <submittedName>
        <fullName evidence="1">Uncharacterized protein</fullName>
    </submittedName>
</protein>